<proteinExistence type="predicted"/>
<feature type="transmembrane region" description="Helical" evidence="1">
    <location>
        <begin position="56"/>
        <end position="78"/>
    </location>
</feature>
<keyword evidence="1" id="KW-0472">Membrane</keyword>
<reference evidence="2 3" key="2">
    <citation type="submission" date="2020-08" db="EMBL/GenBank/DDBJ databases">
        <authorList>
            <person name="Ueki A."/>
            <person name="Tonouchi A."/>
        </authorList>
    </citation>
    <scope>NUCLEOTIDE SEQUENCE [LARGE SCALE GENOMIC DNA]</scope>
    <source>
        <strain evidence="2 3">CTTW</strain>
    </source>
</reference>
<keyword evidence="1" id="KW-1133">Transmembrane helix</keyword>
<organism evidence="2 3">
    <name type="scientific">Anaerocolumna chitinilytica</name>
    <dbReference type="NCBI Taxonomy" id="1727145"/>
    <lineage>
        <taxon>Bacteria</taxon>
        <taxon>Bacillati</taxon>
        <taxon>Bacillota</taxon>
        <taxon>Clostridia</taxon>
        <taxon>Lachnospirales</taxon>
        <taxon>Lachnospiraceae</taxon>
        <taxon>Anaerocolumna</taxon>
    </lineage>
</organism>
<protein>
    <submittedName>
        <fullName evidence="2">Uncharacterized protein</fullName>
    </submittedName>
</protein>
<dbReference type="KEGG" id="acht:bsdcttw_48200"/>
<reference evidence="2 3" key="1">
    <citation type="submission" date="2020-08" db="EMBL/GenBank/DDBJ databases">
        <title>Draft genome sequencing of an Anaerocolumna strain isolated from anoxic soil subjected to BSD treatment.</title>
        <authorList>
            <person name="Uek A."/>
            <person name="Tonouchi A."/>
        </authorList>
    </citation>
    <scope>NUCLEOTIDE SEQUENCE [LARGE SCALE GENOMIC DNA]</scope>
    <source>
        <strain evidence="2 3">CTTW</strain>
    </source>
</reference>
<dbReference type="AlphaFoldDB" id="A0A7M3SB12"/>
<evidence type="ECO:0000313" key="2">
    <source>
        <dbReference type="EMBL" id="BCK01780.1"/>
    </source>
</evidence>
<name>A0A7M3SB12_9FIRM</name>
<evidence type="ECO:0000256" key="1">
    <source>
        <dbReference type="SAM" id="Phobius"/>
    </source>
</evidence>
<sequence length="87" mass="9886">MNYINRSGSMDNKNGMNLFTEIYGSEKKVKLLPVMCFFFILLAGSLTFISNPTLKAAFAAMAVLIALGVTVFSIYRIIRFFILRKHR</sequence>
<accession>A0A7M3SB12</accession>
<dbReference type="Proteomes" id="UP000515703">
    <property type="component" value="Chromosome"/>
</dbReference>
<evidence type="ECO:0000313" key="3">
    <source>
        <dbReference type="Proteomes" id="UP000515703"/>
    </source>
</evidence>
<feature type="transmembrane region" description="Helical" evidence="1">
    <location>
        <begin position="31"/>
        <end position="50"/>
    </location>
</feature>
<dbReference type="EMBL" id="AP023368">
    <property type="protein sequence ID" value="BCK01780.1"/>
    <property type="molecule type" value="Genomic_DNA"/>
</dbReference>
<keyword evidence="3" id="KW-1185">Reference proteome</keyword>
<keyword evidence="1" id="KW-0812">Transmembrane</keyword>
<gene>
    <name evidence="2" type="ORF">bsdcttw_48200</name>
</gene>